<gene>
    <name evidence="2" type="ORF">EII11_08345</name>
</gene>
<evidence type="ECO:0000256" key="1">
    <source>
        <dbReference type="SAM" id="MobiDB-lite"/>
    </source>
</evidence>
<dbReference type="Proteomes" id="UP000280444">
    <property type="component" value="Unassembled WGS sequence"/>
</dbReference>
<dbReference type="OrthoDB" id="3230981at2"/>
<dbReference type="EMBL" id="RQZF01000009">
    <property type="protein sequence ID" value="RRC94873.1"/>
    <property type="molecule type" value="Genomic_DNA"/>
</dbReference>
<evidence type="ECO:0000313" key="2">
    <source>
        <dbReference type="EMBL" id="RRC94873.1"/>
    </source>
</evidence>
<reference evidence="2 3" key="1">
    <citation type="submission" date="2018-11" db="EMBL/GenBank/DDBJ databases">
        <title>Genomes From Bacteria Associated with the Canine Oral Cavity: a Test Case for Automated Genome-Based Taxonomic Assignment.</title>
        <authorList>
            <person name="Coil D.A."/>
            <person name="Jospin G."/>
            <person name="Darling A.E."/>
            <person name="Wallis C."/>
            <person name="Davis I.J."/>
            <person name="Harris S."/>
            <person name="Eisen J.A."/>
            <person name="Holcombe L.J."/>
            <person name="O'Flynn C."/>
        </authorList>
    </citation>
    <scope>NUCLEOTIDE SEQUENCE [LARGE SCALE GENOMIC DNA]</scope>
    <source>
        <strain evidence="2 3">OH770</strain>
    </source>
</reference>
<sequence>MQRVHAGRSGQYLRAGTPIRWLATGCLSSILLTGCTIAPQDTGVTAEVSGQAYAAEFDRARRDSASSPLAQKILEDNIISEQEMLELLDVYSACMIDNGVSGFTASLTGDGGNDATVTRAVYDAAESNCQKQTGYHAIEFLYRDIRENPSNYNRFEILVACFVRNRIVEPGYSPEQYHRETEAFFHQVKEQTEILGARPYSFIGDPVTAEWIFSECSRNSSFNREDVPEPDYLEELRRSEEGLPPVGAPSEAEESSFEDAGQSDPLN</sequence>
<keyword evidence="3" id="KW-1185">Reference proteome</keyword>
<name>A0A3P1SC72_9ACTO</name>
<proteinExistence type="predicted"/>
<accession>A0A3P1SC72</accession>
<dbReference type="PROSITE" id="PS51257">
    <property type="entry name" value="PROKAR_LIPOPROTEIN"/>
    <property type="match status" value="1"/>
</dbReference>
<evidence type="ECO:0000313" key="3">
    <source>
        <dbReference type="Proteomes" id="UP000280444"/>
    </source>
</evidence>
<protein>
    <recommendedName>
        <fullName evidence="4">Lipoprotein</fullName>
    </recommendedName>
</protein>
<evidence type="ECO:0008006" key="4">
    <source>
        <dbReference type="Google" id="ProtNLM"/>
    </source>
</evidence>
<organism evidence="2 3">
    <name type="scientific">Schaalia canis</name>
    <dbReference type="NCBI Taxonomy" id="100469"/>
    <lineage>
        <taxon>Bacteria</taxon>
        <taxon>Bacillati</taxon>
        <taxon>Actinomycetota</taxon>
        <taxon>Actinomycetes</taxon>
        <taxon>Actinomycetales</taxon>
        <taxon>Actinomycetaceae</taxon>
        <taxon>Schaalia</taxon>
    </lineage>
</organism>
<dbReference type="AlphaFoldDB" id="A0A3P1SC72"/>
<dbReference type="RefSeq" id="WP_124871418.1">
    <property type="nucleotide sequence ID" value="NZ_RQZF01000009.1"/>
</dbReference>
<comment type="caution">
    <text evidence="2">The sequence shown here is derived from an EMBL/GenBank/DDBJ whole genome shotgun (WGS) entry which is preliminary data.</text>
</comment>
<feature type="region of interest" description="Disordered" evidence="1">
    <location>
        <begin position="221"/>
        <end position="267"/>
    </location>
</feature>